<keyword evidence="2 6" id="KW-0812">Transmembrane</keyword>
<reference evidence="9" key="1">
    <citation type="journal article" date="2019" name="Int. J. Syst. Evol. Microbiol.">
        <title>The Global Catalogue of Microorganisms (GCM) 10K type strain sequencing project: providing services to taxonomists for standard genome sequencing and annotation.</title>
        <authorList>
            <consortium name="The Broad Institute Genomics Platform"/>
            <consortium name="The Broad Institute Genome Sequencing Center for Infectious Disease"/>
            <person name="Wu L."/>
            <person name="Ma J."/>
        </authorList>
    </citation>
    <scope>NUCLEOTIDE SEQUENCE [LARGE SCALE GENOMIC DNA]</scope>
    <source>
        <strain evidence="9">JCM 30742</strain>
    </source>
</reference>
<dbReference type="Gene3D" id="1.20.1250.20">
    <property type="entry name" value="MFS general substrate transporter like domains"/>
    <property type="match status" value="1"/>
</dbReference>
<feature type="transmembrane region" description="Helical" evidence="6">
    <location>
        <begin position="152"/>
        <end position="179"/>
    </location>
</feature>
<gene>
    <name evidence="8" type="ORF">GCM10023081_27870</name>
</gene>
<dbReference type="PANTHER" id="PTHR23534">
    <property type="entry name" value="MFS PERMEASE"/>
    <property type="match status" value="1"/>
</dbReference>
<feature type="transmembrane region" description="Helical" evidence="6">
    <location>
        <begin position="311"/>
        <end position="335"/>
    </location>
</feature>
<dbReference type="InterPro" id="IPR011701">
    <property type="entry name" value="MFS"/>
</dbReference>
<keyword evidence="9" id="KW-1185">Reference proteome</keyword>
<evidence type="ECO:0000256" key="5">
    <source>
        <dbReference type="SAM" id="MobiDB-lite"/>
    </source>
</evidence>
<feature type="transmembrane region" description="Helical" evidence="6">
    <location>
        <begin position="35"/>
        <end position="55"/>
    </location>
</feature>
<dbReference type="SUPFAM" id="SSF103473">
    <property type="entry name" value="MFS general substrate transporter"/>
    <property type="match status" value="1"/>
</dbReference>
<feature type="transmembrane region" description="Helical" evidence="6">
    <location>
        <begin position="368"/>
        <end position="390"/>
    </location>
</feature>
<dbReference type="InterPro" id="IPR020846">
    <property type="entry name" value="MFS_dom"/>
</dbReference>
<organism evidence="8 9">
    <name type="scientific">Arthrobacter ginkgonis</name>
    <dbReference type="NCBI Taxonomy" id="1630594"/>
    <lineage>
        <taxon>Bacteria</taxon>
        <taxon>Bacillati</taxon>
        <taxon>Actinomycetota</taxon>
        <taxon>Actinomycetes</taxon>
        <taxon>Micrococcales</taxon>
        <taxon>Micrococcaceae</taxon>
        <taxon>Arthrobacter</taxon>
    </lineage>
</organism>
<feature type="transmembrane region" description="Helical" evidence="6">
    <location>
        <begin position="264"/>
        <end position="291"/>
    </location>
</feature>
<feature type="transmembrane region" description="Helical" evidence="6">
    <location>
        <begin position="342"/>
        <end position="362"/>
    </location>
</feature>
<evidence type="ECO:0000313" key="8">
    <source>
        <dbReference type="EMBL" id="GAA3688941.1"/>
    </source>
</evidence>
<feature type="transmembrane region" description="Helical" evidence="6">
    <location>
        <begin position="67"/>
        <end position="88"/>
    </location>
</feature>
<comment type="caution">
    <text evidence="8">The sequence shown here is derived from an EMBL/GenBank/DDBJ whole genome shotgun (WGS) entry which is preliminary data.</text>
</comment>
<evidence type="ECO:0000256" key="1">
    <source>
        <dbReference type="ARBA" id="ARBA00004651"/>
    </source>
</evidence>
<feature type="transmembrane region" description="Helical" evidence="6">
    <location>
        <begin position="127"/>
        <end position="146"/>
    </location>
</feature>
<dbReference type="InterPro" id="IPR036259">
    <property type="entry name" value="MFS_trans_sf"/>
</dbReference>
<feature type="domain" description="Major facilitator superfamily (MFS) profile" evidence="7">
    <location>
        <begin position="267"/>
        <end position="469"/>
    </location>
</feature>
<proteinExistence type="predicted"/>
<keyword evidence="3 6" id="KW-1133">Transmembrane helix</keyword>
<accession>A0ABP7CGF8</accession>
<feature type="transmembrane region" description="Helical" evidence="6">
    <location>
        <begin position="94"/>
        <end position="115"/>
    </location>
</feature>
<evidence type="ECO:0000256" key="4">
    <source>
        <dbReference type="ARBA" id="ARBA00023136"/>
    </source>
</evidence>
<dbReference type="PROSITE" id="PS50850">
    <property type="entry name" value="MFS"/>
    <property type="match status" value="1"/>
</dbReference>
<feature type="transmembrane region" description="Helical" evidence="6">
    <location>
        <begin position="410"/>
        <end position="430"/>
    </location>
</feature>
<sequence length="469" mass="46527">MLLALGLGQLFSALGLSSTLSVGALMAVDLTGSEAFGGAPTTALALGGALGALPLASRAVRRGRRAALTAGISLAVLGALLLLLAPIWQSVPAMLAGAALIGFGFAANLQSRFAATDLADDSTRARDLGLVMWAITIGAVAGPNLVRAGSDLGLALGLPALSGPFVLATVGLAMALAVLEIGLRPDPLLTARAFSARDAGRPDVLTPDPSVPDRSVPGLAVSHPAARASRSGQERPPGAGQPPASPHAFGTGLAALRESAPARLGVATIIAAHMTMVAVMAMTPVHLQHLVEASHTMQPTPATHHVTADTLVLVGIVISLHVAGMFGLSPVMGWLADRYGRLRLMAGAQLLFAAAVLTAGLGQAGPRLVAAGLVLLGLGWSMATVSASAYIAESVRGAAAVPVQGVSDMLMGFAGAIGAAGGGLVLALGGFGWLNLAALAVILAIAALLANAVARAPGHGHSPRPAAGT</sequence>
<evidence type="ECO:0000256" key="3">
    <source>
        <dbReference type="ARBA" id="ARBA00022989"/>
    </source>
</evidence>
<keyword evidence="4 6" id="KW-0472">Membrane</keyword>
<evidence type="ECO:0000313" key="9">
    <source>
        <dbReference type="Proteomes" id="UP001500752"/>
    </source>
</evidence>
<protein>
    <submittedName>
        <fullName evidence="8">MFS transporter</fullName>
    </submittedName>
</protein>
<feature type="transmembrane region" description="Helical" evidence="6">
    <location>
        <begin position="436"/>
        <end position="454"/>
    </location>
</feature>
<evidence type="ECO:0000256" key="2">
    <source>
        <dbReference type="ARBA" id="ARBA00022692"/>
    </source>
</evidence>
<evidence type="ECO:0000259" key="7">
    <source>
        <dbReference type="PROSITE" id="PS50850"/>
    </source>
</evidence>
<comment type="subcellular location">
    <subcellularLocation>
        <location evidence="1">Cell membrane</location>
        <topology evidence="1">Multi-pass membrane protein</topology>
    </subcellularLocation>
</comment>
<dbReference type="PANTHER" id="PTHR23534:SF1">
    <property type="entry name" value="MAJOR FACILITATOR SUPERFAMILY PROTEIN"/>
    <property type="match status" value="1"/>
</dbReference>
<dbReference type="Pfam" id="PF07690">
    <property type="entry name" value="MFS_1"/>
    <property type="match status" value="1"/>
</dbReference>
<dbReference type="EMBL" id="BAABEO010000019">
    <property type="protein sequence ID" value="GAA3688941.1"/>
    <property type="molecule type" value="Genomic_DNA"/>
</dbReference>
<name>A0ABP7CGF8_9MICC</name>
<evidence type="ECO:0000256" key="6">
    <source>
        <dbReference type="SAM" id="Phobius"/>
    </source>
</evidence>
<dbReference type="Proteomes" id="UP001500752">
    <property type="component" value="Unassembled WGS sequence"/>
</dbReference>
<feature type="region of interest" description="Disordered" evidence="5">
    <location>
        <begin position="199"/>
        <end position="249"/>
    </location>
</feature>